<protein>
    <recommendedName>
        <fullName evidence="4">HIT domain-containing protein</fullName>
    </recommendedName>
</protein>
<comment type="caution">
    <text evidence="2">The sequence shown here is derived from an EMBL/GenBank/DDBJ whole genome shotgun (WGS) entry which is preliminary data.</text>
</comment>
<keyword evidence="3" id="KW-1185">Reference proteome</keyword>
<dbReference type="SUPFAM" id="SSF54197">
    <property type="entry name" value="HIT-like"/>
    <property type="match status" value="1"/>
</dbReference>
<dbReference type="EMBL" id="LWDE02002044">
    <property type="protein sequence ID" value="KAE8238579.1"/>
    <property type="molecule type" value="Genomic_DNA"/>
</dbReference>
<sequence>MTRDPVTANVPEGTRLVMHDEHTITIQDKWPKSTFHLLVLPRIPFPIQKGKDEGKDQDRGKDKESPPQLSLARGKLLSGTSSGNTVPASHVQDLSTLLASPYASQILAALRAASERAVQ</sequence>
<reference evidence="2" key="2">
    <citation type="journal article" date="2019" name="IMA Fungus">
        <title>Genome sequencing and comparison of five Tilletia species to identify candidate genes for the detection of regulated species infecting wheat.</title>
        <authorList>
            <person name="Nguyen H.D.T."/>
            <person name="Sultana T."/>
            <person name="Kesanakurti P."/>
            <person name="Hambleton S."/>
        </authorList>
    </citation>
    <scope>NUCLEOTIDE SEQUENCE</scope>
    <source>
        <strain evidence="2">DAOMC 236426</strain>
    </source>
</reference>
<gene>
    <name evidence="2" type="ORF">A4X06_0g8705</name>
</gene>
<reference evidence="2" key="1">
    <citation type="submission" date="2016-04" db="EMBL/GenBank/DDBJ databases">
        <authorList>
            <person name="Nguyen H.D."/>
            <person name="Samba Siva P."/>
            <person name="Cullis J."/>
            <person name="Levesque C.A."/>
            <person name="Hambleton S."/>
        </authorList>
    </citation>
    <scope>NUCLEOTIDE SEQUENCE</scope>
    <source>
        <strain evidence="2">DAOMC 236426</strain>
    </source>
</reference>
<evidence type="ECO:0000313" key="3">
    <source>
        <dbReference type="Proteomes" id="UP000077684"/>
    </source>
</evidence>
<organism evidence="2 3">
    <name type="scientific">Tilletia controversa</name>
    <name type="common">dwarf bunt fungus</name>
    <dbReference type="NCBI Taxonomy" id="13291"/>
    <lineage>
        <taxon>Eukaryota</taxon>
        <taxon>Fungi</taxon>
        <taxon>Dikarya</taxon>
        <taxon>Basidiomycota</taxon>
        <taxon>Ustilaginomycotina</taxon>
        <taxon>Exobasidiomycetes</taxon>
        <taxon>Tilletiales</taxon>
        <taxon>Tilletiaceae</taxon>
        <taxon>Tilletia</taxon>
    </lineage>
</organism>
<feature type="compositionally biased region" description="Basic and acidic residues" evidence="1">
    <location>
        <begin position="49"/>
        <end position="65"/>
    </location>
</feature>
<accession>A0A8X7MJV0</accession>
<feature type="compositionally biased region" description="Polar residues" evidence="1">
    <location>
        <begin position="78"/>
        <end position="88"/>
    </location>
</feature>
<feature type="region of interest" description="Disordered" evidence="1">
    <location>
        <begin position="46"/>
        <end position="88"/>
    </location>
</feature>
<dbReference type="InterPro" id="IPR036265">
    <property type="entry name" value="HIT-like_sf"/>
</dbReference>
<dbReference type="Gene3D" id="3.30.428.10">
    <property type="entry name" value="HIT-like"/>
    <property type="match status" value="1"/>
</dbReference>
<dbReference type="AlphaFoldDB" id="A0A8X7MJV0"/>
<evidence type="ECO:0000256" key="1">
    <source>
        <dbReference type="SAM" id="MobiDB-lite"/>
    </source>
</evidence>
<name>A0A8X7MJV0_9BASI</name>
<proteinExistence type="predicted"/>
<evidence type="ECO:0008006" key="4">
    <source>
        <dbReference type="Google" id="ProtNLM"/>
    </source>
</evidence>
<evidence type="ECO:0000313" key="2">
    <source>
        <dbReference type="EMBL" id="KAE8238579.1"/>
    </source>
</evidence>
<dbReference type="Proteomes" id="UP000077684">
    <property type="component" value="Unassembled WGS sequence"/>
</dbReference>
<feature type="non-terminal residue" evidence="2">
    <location>
        <position position="1"/>
    </location>
</feature>